<dbReference type="Gene3D" id="1.10.287.470">
    <property type="entry name" value="Helix hairpin bin"/>
    <property type="match status" value="1"/>
</dbReference>
<dbReference type="Gene3D" id="2.40.30.170">
    <property type="match status" value="1"/>
</dbReference>
<comment type="similarity">
    <text evidence="1">Belongs to the membrane fusion protein (MFP) (TC 8.A.1) family.</text>
</comment>
<dbReference type="GO" id="GO:0015562">
    <property type="term" value="F:efflux transmembrane transporter activity"/>
    <property type="evidence" value="ECO:0007669"/>
    <property type="project" value="TreeGrafter"/>
</dbReference>
<dbReference type="SUPFAM" id="SSF111369">
    <property type="entry name" value="HlyD-like secretion proteins"/>
    <property type="match status" value="1"/>
</dbReference>
<dbReference type="NCBIfam" id="TIGR01730">
    <property type="entry name" value="RND_mfp"/>
    <property type="match status" value="1"/>
</dbReference>
<dbReference type="RefSeq" id="WP_044835600.1">
    <property type="nucleotide sequence ID" value="NZ_CP059736.1"/>
</dbReference>
<evidence type="ECO:0000256" key="1">
    <source>
        <dbReference type="ARBA" id="ARBA00009477"/>
    </source>
</evidence>
<name>A0AAE9YXZ0_9GAMM</name>
<dbReference type="Gene3D" id="2.40.50.100">
    <property type="match status" value="1"/>
</dbReference>
<evidence type="ECO:0000259" key="3">
    <source>
        <dbReference type="Pfam" id="PF25989"/>
    </source>
</evidence>
<organism evidence="4 5">
    <name type="scientific">Thalassomonas actiniarum</name>
    <dbReference type="NCBI Taxonomy" id="485447"/>
    <lineage>
        <taxon>Bacteria</taxon>
        <taxon>Pseudomonadati</taxon>
        <taxon>Pseudomonadota</taxon>
        <taxon>Gammaproteobacteria</taxon>
        <taxon>Alteromonadales</taxon>
        <taxon>Colwelliaceae</taxon>
        <taxon>Thalassomonas</taxon>
    </lineage>
</organism>
<accession>A0AAE9YXZ0</accession>
<dbReference type="Proteomes" id="UP000032568">
    <property type="component" value="Chromosome pTact"/>
</dbReference>
<feature type="domain" description="YknX-like C-terminal permuted SH3-like" evidence="3">
    <location>
        <begin position="338"/>
        <end position="404"/>
    </location>
</feature>
<feature type="coiled-coil region" evidence="2">
    <location>
        <begin position="100"/>
        <end position="134"/>
    </location>
</feature>
<gene>
    <name evidence="4" type="ORF">SG35_029885</name>
</gene>
<proteinExistence type="inferred from homology"/>
<sequence>MLLSCTAFSSVATSQVNRQPVRAVAVETGTVYDWAFSEGVAQGIRREYLSFEKGGKITFIASDDNQIPLRAGSRVYGPKAGEKFGQLLARVDERADIESVREFEAALNAARLRIAQADSQLKQVENNLQLAKNSFARNESVWKKKLIPKEKYEASRTELLNAKESLTTAKAELATAKSQEKSALAQLNQAKVALEKTSIFAPFDGVLRKVNVRQGDYWGGPAAATSDRQREASSAMVVVDTREYEVTLNVPYYAGDKLQENQAVFLSWSPAKLLAAAKSGFSGDQVTQGVVYSVSPSINLEQRAIEVKVHTRSGAGLLKDGMHVTAWIMVAKKENVTLVPNSAIVTRNNKPFVYAVTEQSKAELVAVQTGIEDLNQVEITRGLSAGMQVITEGKHKVVNGSDVRLVQESLNE</sequence>
<dbReference type="PANTHER" id="PTHR30469">
    <property type="entry name" value="MULTIDRUG RESISTANCE PROTEIN MDTA"/>
    <property type="match status" value="1"/>
</dbReference>
<evidence type="ECO:0000313" key="5">
    <source>
        <dbReference type="Proteomes" id="UP000032568"/>
    </source>
</evidence>
<dbReference type="AlphaFoldDB" id="A0AAE9YXZ0"/>
<evidence type="ECO:0000256" key="2">
    <source>
        <dbReference type="SAM" id="Coils"/>
    </source>
</evidence>
<reference evidence="4 5" key="2">
    <citation type="journal article" date="2022" name="Mar. Drugs">
        <title>Bioassay-Guided Fractionation Leads to the Detection of Cholic Acid Generated by the Rare Thalassomonas sp.</title>
        <authorList>
            <person name="Pheiffer F."/>
            <person name="Schneider Y.K."/>
            <person name="Hansen E.H."/>
            <person name="Andersen J.H."/>
            <person name="Isaksson J."/>
            <person name="Busche T."/>
            <person name="R C."/>
            <person name="Kalinowski J."/>
            <person name="Zyl L.V."/>
            <person name="Trindade M."/>
        </authorList>
    </citation>
    <scope>NUCLEOTIDE SEQUENCE [LARGE SCALE GENOMIC DNA]</scope>
    <source>
        <strain evidence="4 5">A5K-106</strain>
    </source>
</reference>
<dbReference type="InterPro" id="IPR058637">
    <property type="entry name" value="YknX-like_C"/>
</dbReference>
<feature type="coiled-coil region" evidence="2">
    <location>
        <begin position="159"/>
        <end position="197"/>
    </location>
</feature>
<dbReference type="Pfam" id="PF25989">
    <property type="entry name" value="YknX_C"/>
    <property type="match status" value="1"/>
</dbReference>
<dbReference type="GO" id="GO:1990281">
    <property type="term" value="C:efflux pump complex"/>
    <property type="evidence" value="ECO:0007669"/>
    <property type="project" value="TreeGrafter"/>
</dbReference>
<protein>
    <submittedName>
        <fullName evidence="4">Efflux RND transporter periplasmic adaptor subunit</fullName>
    </submittedName>
</protein>
<dbReference type="EMBL" id="CP059736">
    <property type="protein sequence ID" value="WDE02617.1"/>
    <property type="molecule type" value="Genomic_DNA"/>
</dbReference>
<dbReference type="Gene3D" id="2.40.420.20">
    <property type="match status" value="1"/>
</dbReference>
<reference evidence="4 5" key="1">
    <citation type="journal article" date="2015" name="Genome Announc.">
        <title>Draft Genome Sequences of Marine Isolates of Thalassomonas viridans and Thalassomonas actiniarum.</title>
        <authorList>
            <person name="Olonade I."/>
            <person name="van Zyl L.J."/>
            <person name="Trindade M."/>
        </authorList>
    </citation>
    <scope>NUCLEOTIDE SEQUENCE [LARGE SCALE GENOMIC DNA]</scope>
    <source>
        <strain evidence="4 5">A5K-106</strain>
    </source>
</reference>
<evidence type="ECO:0000313" key="4">
    <source>
        <dbReference type="EMBL" id="WDE02617.1"/>
    </source>
</evidence>
<dbReference type="PANTHER" id="PTHR30469:SF15">
    <property type="entry name" value="HLYD FAMILY OF SECRETION PROTEINS"/>
    <property type="match status" value="1"/>
</dbReference>
<dbReference type="InterPro" id="IPR006143">
    <property type="entry name" value="RND_pump_MFP"/>
</dbReference>
<keyword evidence="5" id="KW-1185">Reference proteome</keyword>
<keyword evidence="2" id="KW-0175">Coiled coil</keyword>
<dbReference type="KEGG" id="tact:SG35_029885"/>